<dbReference type="RefSeq" id="WP_119000780.1">
    <property type="nucleotide sequence ID" value="NZ_QWGP01000021.1"/>
</dbReference>
<organism evidence="2 3">
    <name type="scientific">Cereibacter sphaeroides</name>
    <name type="common">Rhodobacter sphaeroides</name>
    <dbReference type="NCBI Taxonomy" id="1063"/>
    <lineage>
        <taxon>Bacteria</taxon>
        <taxon>Pseudomonadati</taxon>
        <taxon>Pseudomonadota</taxon>
        <taxon>Alphaproteobacteria</taxon>
        <taxon>Rhodobacterales</taxon>
        <taxon>Paracoccaceae</taxon>
        <taxon>Cereibacter</taxon>
    </lineage>
</organism>
<gene>
    <name evidence="2" type="ORF">D1114_16365</name>
</gene>
<proteinExistence type="predicted"/>
<name>A0AAX1UHR5_CERSP</name>
<comment type="caution">
    <text evidence="2">The sequence shown here is derived from an EMBL/GenBank/DDBJ whole genome shotgun (WGS) entry which is preliminary data.</text>
</comment>
<protein>
    <submittedName>
        <fullName evidence="2">Uncharacterized protein</fullName>
    </submittedName>
</protein>
<feature type="compositionally biased region" description="Low complexity" evidence="1">
    <location>
        <begin position="1"/>
        <end position="16"/>
    </location>
</feature>
<dbReference type="Proteomes" id="UP000266305">
    <property type="component" value="Unassembled WGS sequence"/>
</dbReference>
<sequence length="62" mass="6404">MSLSAAAPSARLLPMAVRPDPPRAKGAVSRSQDPCGRCTFSWCDAPWSSGRTGCPACPGRAS</sequence>
<dbReference type="EMBL" id="QWGP01000021">
    <property type="protein sequence ID" value="RHZ92777.1"/>
    <property type="molecule type" value="Genomic_DNA"/>
</dbReference>
<reference evidence="2 3" key="1">
    <citation type="submission" date="2018-08" db="EMBL/GenBank/DDBJ databases">
        <title>Draft genome sequence of Rhodobacter sphaeroides FY.</title>
        <authorList>
            <person name="Rayyan A."/>
            <person name="Meyer T.E."/>
            <person name="Kyndt J.A."/>
        </authorList>
    </citation>
    <scope>NUCLEOTIDE SEQUENCE [LARGE SCALE GENOMIC DNA]</scope>
    <source>
        <strain evidence="2 3">FY</strain>
    </source>
</reference>
<dbReference type="AlphaFoldDB" id="A0AAX1UHR5"/>
<evidence type="ECO:0000313" key="2">
    <source>
        <dbReference type="EMBL" id="RHZ92777.1"/>
    </source>
</evidence>
<feature type="region of interest" description="Disordered" evidence="1">
    <location>
        <begin position="1"/>
        <end position="34"/>
    </location>
</feature>
<evidence type="ECO:0000313" key="3">
    <source>
        <dbReference type="Proteomes" id="UP000266305"/>
    </source>
</evidence>
<accession>A0AAX1UHR5</accession>
<evidence type="ECO:0000256" key="1">
    <source>
        <dbReference type="SAM" id="MobiDB-lite"/>
    </source>
</evidence>